<keyword evidence="3" id="KW-1185">Reference proteome</keyword>
<protein>
    <submittedName>
        <fullName evidence="2">Uncharacterized protein</fullName>
    </submittedName>
</protein>
<name>A0AAW0B258_9AGAR</name>
<gene>
    <name evidence="2" type="ORF">VNI00_017967</name>
</gene>
<evidence type="ECO:0000256" key="1">
    <source>
        <dbReference type="SAM" id="MobiDB-lite"/>
    </source>
</evidence>
<proteinExistence type="predicted"/>
<evidence type="ECO:0000313" key="2">
    <source>
        <dbReference type="EMBL" id="KAK7019728.1"/>
    </source>
</evidence>
<evidence type="ECO:0000313" key="3">
    <source>
        <dbReference type="Proteomes" id="UP001383192"/>
    </source>
</evidence>
<reference evidence="2 3" key="1">
    <citation type="submission" date="2024-01" db="EMBL/GenBank/DDBJ databases">
        <title>A draft genome for a cacao thread blight-causing isolate of Paramarasmius palmivorus.</title>
        <authorList>
            <person name="Baruah I.K."/>
            <person name="Bukari Y."/>
            <person name="Amoako-Attah I."/>
            <person name="Meinhardt L.W."/>
            <person name="Bailey B.A."/>
            <person name="Cohen S.P."/>
        </authorList>
    </citation>
    <scope>NUCLEOTIDE SEQUENCE [LARGE SCALE GENOMIC DNA]</scope>
    <source>
        <strain evidence="2 3">GH-12</strain>
    </source>
</reference>
<dbReference type="AlphaFoldDB" id="A0AAW0B258"/>
<organism evidence="2 3">
    <name type="scientific">Paramarasmius palmivorus</name>
    <dbReference type="NCBI Taxonomy" id="297713"/>
    <lineage>
        <taxon>Eukaryota</taxon>
        <taxon>Fungi</taxon>
        <taxon>Dikarya</taxon>
        <taxon>Basidiomycota</taxon>
        <taxon>Agaricomycotina</taxon>
        <taxon>Agaricomycetes</taxon>
        <taxon>Agaricomycetidae</taxon>
        <taxon>Agaricales</taxon>
        <taxon>Marasmiineae</taxon>
        <taxon>Marasmiaceae</taxon>
        <taxon>Paramarasmius</taxon>
    </lineage>
</organism>
<sequence length="208" mass="24022">MSMRRPSELHMEQRKASPKSGTIRRTRRRSTKGFMTMLSIHLIRTTRPLKIIALVSIKVFQEHWILKTFCRNPSESRKVISHLKMGMRGSIGFDSDGKPLVYINVDPRIGLVDIDVVSSTIFSFRNPVQSEDQNKRFGNLGYNESTCLTLSHHELWALSLEECLQDLTQSSTAQRTQVFQIDEKDWVRPVFWRTSKTVEPLQVDDSQA</sequence>
<comment type="caution">
    <text evidence="2">The sequence shown here is derived from an EMBL/GenBank/DDBJ whole genome shotgun (WGS) entry which is preliminary data.</text>
</comment>
<accession>A0AAW0B258</accession>
<feature type="compositionally biased region" description="Basic and acidic residues" evidence="1">
    <location>
        <begin position="1"/>
        <end position="15"/>
    </location>
</feature>
<dbReference type="Proteomes" id="UP001383192">
    <property type="component" value="Unassembled WGS sequence"/>
</dbReference>
<dbReference type="EMBL" id="JAYKXP010000201">
    <property type="protein sequence ID" value="KAK7019728.1"/>
    <property type="molecule type" value="Genomic_DNA"/>
</dbReference>
<feature type="region of interest" description="Disordered" evidence="1">
    <location>
        <begin position="1"/>
        <end position="28"/>
    </location>
</feature>